<dbReference type="eggNOG" id="COG0553">
    <property type="taxonomic scope" value="Bacteria"/>
</dbReference>
<protein>
    <submittedName>
        <fullName evidence="2">Helicase</fullName>
    </submittedName>
</protein>
<reference evidence="2 3" key="1">
    <citation type="journal article" date="2012" name="BMC Genomics">
        <title>The genome sequence of Propionibacterium acidipropionici provides insights into its biotechnological and industrial potential.</title>
        <authorList>
            <person name="Parizzi L.P."/>
            <person name="Grassi M.C."/>
            <person name="Llerena L.A."/>
            <person name="Carazzolle M.F."/>
            <person name="Queiroz V.L."/>
            <person name="Lunardi I."/>
            <person name="Zeidler A.F."/>
            <person name="Teixeira P.J."/>
            <person name="Mieczkowski P."/>
            <person name="Rincones J."/>
            <person name="Pereira G.A."/>
        </authorList>
    </citation>
    <scope>NUCLEOTIDE SEQUENCE [LARGE SCALE GENOMIC DNA]</scope>
    <source>
        <strain evidence="3">ATCC 4875 / DSM 20272 / JCM 6432 / NBRC 12425 / NCIMB 8070</strain>
    </source>
</reference>
<dbReference type="Gene3D" id="3.40.50.150">
    <property type="entry name" value="Vaccinia Virus protein VP39"/>
    <property type="match status" value="1"/>
</dbReference>
<sequence>MAPSGVRARAEANMAVVRLLARLDAENRRPSADEQMVLARWSGWGAVPGMFNDADSSLAGQRAELREQLGDQGYAAASRTTVNAHYTDPAVDKAMWQVLADLGVEGGTLLEPGCGAGTFIGTAPVPIQAVGVELDPTTARVAAALYPHADIRSESFAESRLPVDHFDVAIGNVPFGNFALHDGRFNPGERLSIHDHFILKSMNLVHPGGVAAFLTSRYTMDKQNPEARRRISEVADLVTAVRLPTGAMRRSAATDAVVDLLVLRRREPGQQPVSTDWEFTRPVELDGPGEGERVAEHVNAWFADHPELVMGRQHVDIGMYGRPGLEVEGPLEGVGERLGEVIAPSIRAARERGMTWQPAQSQEVRPAGRVAGADEQFQEGHIREHEGGVFESLRDGMWEPLTVPKTQVAETRELLAMRDQAVALLAAEAATFDDTPALDEARDRLRSAWEGYVDRWGPMGRVKVTTSTKLTRDGEPIVTRTFPQAITRFRRDPYGPLVLALEVLDEESGTVKAGPMLRERMVVPRQPVTGVDSVGDAVAVSLDTMGRLDLDYMADLLGTEDSGEVARQLVATEAAFQVPGPDDEWVPAEAYLSGEVRTKLAAAKLAALDDPARWTRNVEALEKVMPVDLTPSEIEPRVGAPWIPATDYTDFLRSVSGDRYARVLRAGDQWKVECRTLGVQAVELWGTERMPVGKMFAQMLDQKPIEVVDHVKGEPPAVNPVESEAAQAKAEELQTRFAEWVWEDPERTDRLCGEYNLRFNGRVLRDYTEAGKRLTLPGLAADFTPKPHQLAAVARILDDASVGLFHETGAGKTSEMIMGVMELKRLGLVHKPCVVVPNHMLEQFSREWLQRYPQARLLTAGAAETKAKGKDFKGDRMIGRRDLVARAVTGDWDAVIMSREAFKAIPVTPEHEVSYRAVELDRLRDALTEAVTSSRGDRDRPANSLVKQIETAIIRAEEKMKELGDHPRLPGLHFEDMGIDHLTVDELHDFKNLRTVSQISDANLEGCQMSQDLHMKVELLRAEHGRRVFIGATATPISNSISELHTMTRYIAPEMLEQAGLNTFDQWAATFGEQVTELEVNTAGRLRSKSRFARFTNVPELALMLHSFGDVKTEKDLHLPKPNLAVNSKGLREPEVVLVPSTPELDAFQVTLGERADRLSAADRHSDNMLKIGVDGRKAAMDMRLIDPSMVPALETKISRAADIIAQTWTEHRDDQFLDPDSGQPSPITGALQLVFADLGTPGRDKPWSAYEGLKAGLVARGMPADSIRFMQDAKKDAEKSALFAACRSGHVSVLIGSTQSMGTGVNVQDRLVQEIHLDAPWRPADVTQRDGRMLRQGNQNVEVHLVRMITEGSFDTFMWQTLQRKEQFITQIMTADLKVRDMEDVGITRADQFGQIKAVASGNPLLLRHAQAERELKRLRRLETAHTRGQQRLAWKIGNLDRDITAAHRLIDELTPLVALTRETSGEAFRMRIGEASFTKRTEAAAALDRRLQPRSKYVGRDFGVIGALGGHNITARWNVTGMTLGLEGTARADIQVAEDRLADLGKMSTITRLENTIKRLPTRIANTQTQIAEKTAEKQQSQQLIGQPFKQAAELKEARDVYDLVTVLMTAEEGKEPARASIAVEDAEHHSLFDGPIAEAGSKLPDGVYRGTDENGVPVAVSVSHETVTVRSITGGRPHSSDEHAGAKTDRRISPRSVAFGAPATAISGPPQSQPGTRDDDWLKRHVRWSTVRGHGESHQGHGD</sequence>
<dbReference type="PRINTS" id="PR00507">
    <property type="entry name" value="N12N6MTFRASE"/>
</dbReference>
<dbReference type="PATRIC" id="fig|1171373.8.peg.1450"/>
<keyword evidence="2" id="KW-0378">Hydrolase</keyword>
<evidence type="ECO:0000256" key="1">
    <source>
        <dbReference type="SAM" id="MobiDB-lite"/>
    </source>
</evidence>
<accession>K7RSB9</accession>
<dbReference type="HOGENOM" id="CLU_000181_8_6_11"/>
<organism evidence="2 3">
    <name type="scientific">Acidipropionibacterium acidipropionici (strain ATCC 4875 / DSM 20272 / JCM 6432 / NBRC 12425 / NCIMB 8070 / 4)</name>
    <name type="common">Propionibacterium acidipropionici</name>
    <dbReference type="NCBI Taxonomy" id="1171373"/>
    <lineage>
        <taxon>Bacteria</taxon>
        <taxon>Bacillati</taxon>
        <taxon>Actinomycetota</taxon>
        <taxon>Actinomycetes</taxon>
        <taxon>Propionibacteriales</taxon>
        <taxon>Propionibacteriaceae</taxon>
        <taxon>Acidipropionibacterium</taxon>
    </lineage>
</organism>
<dbReference type="SUPFAM" id="SSF52540">
    <property type="entry name" value="P-loop containing nucleoside triphosphate hydrolases"/>
    <property type="match status" value="2"/>
</dbReference>
<proteinExistence type="predicted"/>
<name>K7RSB9_ACIA4</name>
<dbReference type="InterPro" id="IPR029063">
    <property type="entry name" value="SAM-dependent_MTases_sf"/>
</dbReference>
<feature type="compositionally biased region" description="Basic and acidic residues" evidence="1">
    <location>
        <begin position="1681"/>
        <end position="1695"/>
    </location>
</feature>
<dbReference type="PANTHER" id="PTHR41313:SF1">
    <property type="entry name" value="DNA METHYLASE ADENINE-SPECIFIC DOMAIN-CONTAINING PROTEIN"/>
    <property type="match status" value="1"/>
</dbReference>
<evidence type="ECO:0000313" key="3">
    <source>
        <dbReference type="Proteomes" id="UP000000214"/>
    </source>
</evidence>
<dbReference type="KEGG" id="pbo:PACID_14620"/>
<dbReference type="PANTHER" id="PTHR41313">
    <property type="entry name" value="ADENINE-SPECIFIC METHYLTRANSFERASE"/>
    <property type="match status" value="1"/>
</dbReference>
<feature type="compositionally biased region" description="Basic and acidic residues" evidence="1">
    <location>
        <begin position="1736"/>
        <end position="1746"/>
    </location>
</feature>
<dbReference type="InterPro" id="IPR027417">
    <property type="entry name" value="P-loop_NTPase"/>
</dbReference>
<dbReference type="eggNOG" id="COG4646">
    <property type="taxonomic scope" value="Bacteria"/>
</dbReference>
<dbReference type="RefSeq" id="WP_015070183.1">
    <property type="nucleotide sequence ID" value="NC_019395.1"/>
</dbReference>
<dbReference type="STRING" id="1171373.PACID_14620"/>
<evidence type="ECO:0000313" key="2">
    <source>
        <dbReference type="EMBL" id="AFV89276.1"/>
    </source>
</evidence>
<gene>
    <name evidence="2" type="ordered locus">PACID_14620</name>
</gene>
<dbReference type="eggNOG" id="COG0827">
    <property type="taxonomic scope" value="Bacteria"/>
</dbReference>
<keyword evidence="2" id="KW-0067">ATP-binding</keyword>
<dbReference type="InterPro" id="IPR052933">
    <property type="entry name" value="DNA_Protect_Modify"/>
</dbReference>
<feature type="region of interest" description="Disordered" evidence="1">
    <location>
        <begin position="1674"/>
        <end position="1746"/>
    </location>
</feature>
<dbReference type="Gene3D" id="3.40.50.300">
    <property type="entry name" value="P-loop containing nucleotide triphosphate hydrolases"/>
    <property type="match status" value="2"/>
</dbReference>
<dbReference type="Proteomes" id="UP000000214">
    <property type="component" value="Chromosome"/>
</dbReference>
<dbReference type="SUPFAM" id="SSF53335">
    <property type="entry name" value="S-adenosyl-L-methionine-dependent methyltransferases"/>
    <property type="match status" value="1"/>
</dbReference>
<dbReference type="EMBL" id="CP003493">
    <property type="protein sequence ID" value="AFV89276.1"/>
    <property type="molecule type" value="Genomic_DNA"/>
</dbReference>
<dbReference type="GO" id="GO:0004386">
    <property type="term" value="F:helicase activity"/>
    <property type="evidence" value="ECO:0007669"/>
    <property type="project" value="UniProtKB-KW"/>
</dbReference>
<keyword evidence="2" id="KW-0547">Nucleotide-binding</keyword>
<keyword evidence="2" id="KW-0347">Helicase</keyword>